<name>A0AAD5Q8U2_PYTIN</name>
<dbReference type="GO" id="GO:0003729">
    <property type="term" value="F:mRNA binding"/>
    <property type="evidence" value="ECO:0007669"/>
    <property type="project" value="InterPro"/>
</dbReference>
<dbReference type="GO" id="GO:0005849">
    <property type="term" value="C:mRNA cleavage factor complex"/>
    <property type="evidence" value="ECO:0007669"/>
    <property type="project" value="TreeGrafter"/>
</dbReference>
<dbReference type="SUPFAM" id="SSF48464">
    <property type="entry name" value="ENTH/VHS domain"/>
    <property type="match status" value="1"/>
</dbReference>
<feature type="region of interest" description="Disordered" evidence="1">
    <location>
        <begin position="1"/>
        <end position="38"/>
    </location>
</feature>
<reference evidence="3" key="1">
    <citation type="submission" date="2021-12" db="EMBL/GenBank/DDBJ databases">
        <title>Prjna785345.</title>
        <authorList>
            <person name="Rujirawat T."/>
            <person name="Krajaejun T."/>
        </authorList>
    </citation>
    <scope>NUCLEOTIDE SEQUENCE</scope>
    <source>
        <strain evidence="3">Pi057C3</strain>
    </source>
</reference>
<evidence type="ECO:0000256" key="1">
    <source>
        <dbReference type="SAM" id="MobiDB-lite"/>
    </source>
</evidence>
<gene>
    <name evidence="3" type="ORF">P43SY_008581</name>
</gene>
<dbReference type="InterPro" id="IPR045154">
    <property type="entry name" value="PCF11-like"/>
</dbReference>
<dbReference type="PANTHER" id="PTHR15921:SF3">
    <property type="entry name" value="PRE-MRNA CLEAVAGE COMPLEX 2 PROTEIN PCF11"/>
    <property type="match status" value="1"/>
</dbReference>
<dbReference type="CDD" id="cd16982">
    <property type="entry name" value="CID_Pcf11"/>
    <property type="match status" value="1"/>
</dbReference>
<feature type="domain" description="PCFS4-like zinc finger" evidence="2">
    <location>
        <begin position="214"/>
        <end position="274"/>
    </location>
</feature>
<feature type="compositionally biased region" description="Basic and acidic residues" evidence="1">
    <location>
        <begin position="307"/>
        <end position="319"/>
    </location>
</feature>
<dbReference type="GO" id="GO:0000993">
    <property type="term" value="F:RNA polymerase II complex binding"/>
    <property type="evidence" value="ECO:0007669"/>
    <property type="project" value="InterPro"/>
</dbReference>
<evidence type="ECO:0000313" key="3">
    <source>
        <dbReference type="EMBL" id="KAJ0397253.1"/>
    </source>
</evidence>
<dbReference type="GO" id="GO:0005737">
    <property type="term" value="C:cytoplasm"/>
    <property type="evidence" value="ECO:0007669"/>
    <property type="project" value="TreeGrafter"/>
</dbReference>
<sequence>MAQFIAGGPSSSASAAPHARAPPSSSAPMGARGAGGPPRSEVQLLLGQFDAKINDMKDYPAKDVINSLTMLAEQVQFAPEIAPPNYKLPIFYLTDSILKNVKGPYISLLSRNIVPLYCNCVKQVSGKDLRRFVHVLNTGLRFKENAKLNAHLDFLFQYNRAQKERGKGGVSRSWYPDEDLWVSDFSGDTAPRETTSSSFFDRKEAAEEQVESYEDSHVPVDESITRCRICGENFSKSWDEEEEDWVYTNAVYGAIHDPNAQKSEKSIFHKFCYETVMANSKHVTPEHLIPITPQGDKSAAGSFTDDSADHGTIKRRLDEAEYEDDDSDDEDDIKRIKTE</sequence>
<dbReference type="GO" id="GO:0006369">
    <property type="term" value="P:termination of RNA polymerase II transcription"/>
    <property type="evidence" value="ECO:0007669"/>
    <property type="project" value="InterPro"/>
</dbReference>
<dbReference type="PANTHER" id="PTHR15921">
    <property type="entry name" value="PRE-MRNA CLEAVAGE COMPLEX II"/>
    <property type="match status" value="1"/>
</dbReference>
<evidence type="ECO:0000259" key="2">
    <source>
        <dbReference type="Pfam" id="PF23228"/>
    </source>
</evidence>
<dbReference type="Proteomes" id="UP001209570">
    <property type="component" value="Unassembled WGS sequence"/>
</dbReference>
<accession>A0AAD5Q8U2</accession>
<dbReference type="GO" id="GO:0031124">
    <property type="term" value="P:mRNA 3'-end processing"/>
    <property type="evidence" value="ECO:0007669"/>
    <property type="project" value="InterPro"/>
</dbReference>
<feature type="region of interest" description="Disordered" evidence="1">
    <location>
        <begin position="290"/>
        <end position="339"/>
    </location>
</feature>
<dbReference type="InterPro" id="IPR008942">
    <property type="entry name" value="ENTH_VHS"/>
</dbReference>
<keyword evidence="4" id="KW-1185">Reference proteome</keyword>
<evidence type="ECO:0000313" key="4">
    <source>
        <dbReference type="Proteomes" id="UP001209570"/>
    </source>
</evidence>
<dbReference type="Pfam" id="PF23228">
    <property type="entry name" value="zf_PCFS4"/>
    <property type="match status" value="1"/>
</dbReference>
<dbReference type="InterPro" id="IPR057242">
    <property type="entry name" value="PCFS4-like"/>
</dbReference>
<feature type="compositionally biased region" description="Low complexity" evidence="1">
    <location>
        <begin position="1"/>
        <end position="31"/>
    </location>
</feature>
<dbReference type="EMBL" id="JAKCXM010000260">
    <property type="protein sequence ID" value="KAJ0397253.1"/>
    <property type="molecule type" value="Genomic_DNA"/>
</dbReference>
<proteinExistence type="predicted"/>
<dbReference type="Gene3D" id="1.25.40.90">
    <property type="match status" value="1"/>
</dbReference>
<dbReference type="InterPro" id="IPR047415">
    <property type="entry name" value="Pcf11_CID"/>
</dbReference>
<protein>
    <recommendedName>
        <fullName evidence="2">PCFS4-like zinc finger domain-containing protein</fullName>
    </recommendedName>
</protein>
<dbReference type="AlphaFoldDB" id="A0AAD5Q8U2"/>
<comment type="caution">
    <text evidence="3">The sequence shown here is derived from an EMBL/GenBank/DDBJ whole genome shotgun (WGS) entry which is preliminary data.</text>
</comment>
<organism evidence="3 4">
    <name type="scientific">Pythium insidiosum</name>
    <name type="common">Pythiosis disease agent</name>
    <dbReference type="NCBI Taxonomy" id="114742"/>
    <lineage>
        <taxon>Eukaryota</taxon>
        <taxon>Sar</taxon>
        <taxon>Stramenopiles</taxon>
        <taxon>Oomycota</taxon>
        <taxon>Peronosporomycetes</taxon>
        <taxon>Pythiales</taxon>
        <taxon>Pythiaceae</taxon>
        <taxon>Pythium</taxon>
    </lineage>
</organism>
<feature type="compositionally biased region" description="Acidic residues" evidence="1">
    <location>
        <begin position="320"/>
        <end position="331"/>
    </location>
</feature>